<dbReference type="EMBL" id="FXAH01000018">
    <property type="protein sequence ID" value="SMF74481.1"/>
    <property type="molecule type" value="Genomic_DNA"/>
</dbReference>
<proteinExistence type="predicted"/>
<evidence type="ECO:0000256" key="2">
    <source>
        <dbReference type="ARBA" id="ARBA00022692"/>
    </source>
</evidence>
<dbReference type="OrthoDB" id="9019044at2"/>
<keyword evidence="6" id="KW-0732">Signal</keyword>
<evidence type="ECO:0000256" key="4">
    <source>
        <dbReference type="ARBA" id="ARBA00023136"/>
    </source>
</evidence>
<evidence type="ECO:0000259" key="7">
    <source>
        <dbReference type="Pfam" id="PF04932"/>
    </source>
</evidence>
<dbReference type="InterPro" id="IPR007016">
    <property type="entry name" value="O-antigen_ligase-rel_domated"/>
</dbReference>
<feature type="chain" id="PRO_5013163355" evidence="6">
    <location>
        <begin position="23"/>
        <end position="428"/>
    </location>
</feature>
<dbReference type="STRING" id="28094.SAMN06295900_11841"/>
<dbReference type="GeneID" id="95551138"/>
<keyword evidence="2 5" id="KW-0812">Transmembrane</keyword>
<feature type="transmembrane region" description="Helical" evidence="5">
    <location>
        <begin position="57"/>
        <end position="79"/>
    </location>
</feature>
<dbReference type="GO" id="GO:0016874">
    <property type="term" value="F:ligase activity"/>
    <property type="evidence" value="ECO:0007669"/>
    <property type="project" value="UniProtKB-KW"/>
</dbReference>
<feature type="transmembrane region" description="Helical" evidence="5">
    <location>
        <begin position="177"/>
        <end position="192"/>
    </location>
</feature>
<evidence type="ECO:0000313" key="8">
    <source>
        <dbReference type="EMBL" id="SMF74481.1"/>
    </source>
</evidence>
<reference evidence="9" key="1">
    <citation type="submission" date="2017-04" db="EMBL/GenBank/DDBJ databases">
        <authorList>
            <person name="Varghese N."/>
            <person name="Submissions S."/>
        </authorList>
    </citation>
    <scope>NUCLEOTIDE SEQUENCE [LARGE SCALE GENOMIC DNA]</scope>
    <source>
        <strain evidence="9">Ballard 720</strain>
    </source>
</reference>
<feature type="transmembrane region" description="Helical" evidence="5">
    <location>
        <begin position="12"/>
        <end position="45"/>
    </location>
</feature>
<gene>
    <name evidence="8" type="ORF">SAMN06295900_11841</name>
</gene>
<feature type="transmembrane region" description="Helical" evidence="5">
    <location>
        <begin position="390"/>
        <end position="408"/>
    </location>
</feature>
<evidence type="ECO:0000256" key="6">
    <source>
        <dbReference type="SAM" id="SignalP"/>
    </source>
</evidence>
<feature type="transmembrane region" description="Helical" evidence="5">
    <location>
        <begin position="221"/>
        <end position="241"/>
    </location>
</feature>
<feature type="signal peptide" evidence="6">
    <location>
        <begin position="1"/>
        <end position="22"/>
    </location>
</feature>
<feature type="transmembrane region" description="Helical" evidence="5">
    <location>
        <begin position="91"/>
        <end position="109"/>
    </location>
</feature>
<feature type="transmembrane region" description="Helical" evidence="5">
    <location>
        <begin position="148"/>
        <end position="170"/>
    </location>
</feature>
<dbReference type="Pfam" id="PF04932">
    <property type="entry name" value="Wzy_C"/>
    <property type="match status" value="1"/>
</dbReference>
<sequence length="428" mass="46391">MTSGAWSPVRLLWLSCPLIAFAAMLAHMAAPNNMGIALTFVAVFWSGLSQPRAAGRWPLVVPIALWAAWSLAAVAWSAYPAVSFHAWLDEVLYPLLVFWGFWLFASQVGRADCPAYACLAACVALALISLFCWGRLQPPTPETFPLHFYPRVGHSSTLALFAIPVFTGLLMRGRKRWLGVVGVLLGVFIGFASLNRFFWPAVAVTLFVALFPLYRRNRKLAVVILAVVSAAGAAAVIYGAMQRFGGLGTAPAAGPQIEHRVQTQPPMAAFDDALAADTRPMLWAFYAREAVRHAWLGVGFGKPLPGMALRPEMPSSLLAHEPLAPTHAHNLLLNTWLQTGLPGLLLQVLLFASLAARFWALRRVDEWVAAAGIALVLGMMAKNFTDDFMWKTTMLAFWAFAGLLLGAGTRSARQAALRSAPAGMGRAV</sequence>
<dbReference type="AlphaFoldDB" id="A0A1X7GU36"/>
<comment type="subcellular location">
    <subcellularLocation>
        <location evidence="1">Membrane</location>
        <topology evidence="1">Multi-pass membrane protein</topology>
    </subcellularLocation>
</comment>
<feature type="domain" description="O-antigen ligase-related" evidence="7">
    <location>
        <begin position="184"/>
        <end position="346"/>
    </location>
</feature>
<dbReference type="InterPro" id="IPR051533">
    <property type="entry name" value="WaaL-like"/>
</dbReference>
<name>A0A1X7GU36_TRICW</name>
<organism evidence="8 9">
    <name type="scientific">Trinickia caryophylli</name>
    <name type="common">Paraburkholderia caryophylli</name>
    <dbReference type="NCBI Taxonomy" id="28094"/>
    <lineage>
        <taxon>Bacteria</taxon>
        <taxon>Pseudomonadati</taxon>
        <taxon>Pseudomonadota</taxon>
        <taxon>Betaproteobacteria</taxon>
        <taxon>Burkholderiales</taxon>
        <taxon>Burkholderiaceae</taxon>
        <taxon>Trinickia</taxon>
    </lineage>
</organism>
<accession>A0A1X7GU36</accession>
<dbReference type="RefSeq" id="WP_085230072.1">
    <property type="nucleotide sequence ID" value="NZ_BSQD01000016.1"/>
</dbReference>
<dbReference type="PANTHER" id="PTHR37422">
    <property type="entry name" value="TEICHURONIC ACID BIOSYNTHESIS PROTEIN TUAE"/>
    <property type="match status" value="1"/>
</dbReference>
<feature type="transmembrane region" description="Helical" evidence="5">
    <location>
        <begin position="198"/>
        <end position="214"/>
    </location>
</feature>
<evidence type="ECO:0000256" key="5">
    <source>
        <dbReference type="SAM" id="Phobius"/>
    </source>
</evidence>
<evidence type="ECO:0000256" key="3">
    <source>
        <dbReference type="ARBA" id="ARBA00022989"/>
    </source>
</evidence>
<evidence type="ECO:0000256" key="1">
    <source>
        <dbReference type="ARBA" id="ARBA00004141"/>
    </source>
</evidence>
<dbReference type="GO" id="GO:0016020">
    <property type="term" value="C:membrane"/>
    <property type="evidence" value="ECO:0007669"/>
    <property type="project" value="UniProtKB-SubCell"/>
</dbReference>
<keyword evidence="9" id="KW-1185">Reference proteome</keyword>
<feature type="transmembrane region" description="Helical" evidence="5">
    <location>
        <begin position="116"/>
        <end position="136"/>
    </location>
</feature>
<dbReference type="Proteomes" id="UP000192911">
    <property type="component" value="Unassembled WGS sequence"/>
</dbReference>
<keyword evidence="3 5" id="KW-1133">Transmembrane helix</keyword>
<feature type="transmembrane region" description="Helical" evidence="5">
    <location>
        <begin position="367"/>
        <end position="384"/>
    </location>
</feature>
<keyword evidence="4 5" id="KW-0472">Membrane</keyword>
<feature type="transmembrane region" description="Helical" evidence="5">
    <location>
        <begin position="341"/>
        <end position="360"/>
    </location>
</feature>
<keyword evidence="8" id="KW-0436">Ligase</keyword>
<evidence type="ECO:0000313" key="9">
    <source>
        <dbReference type="Proteomes" id="UP000192911"/>
    </source>
</evidence>
<protein>
    <submittedName>
        <fullName evidence="8">O-antigen ligase</fullName>
    </submittedName>
</protein>
<dbReference type="PANTHER" id="PTHR37422:SF23">
    <property type="entry name" value="TEICHURONIC ACID BIOSYNTHESIS PROTEIN TUAE"/>
    <property type="match status" value="1"/>
</dbReference>